<comment type="subunit">
    <text evidence="3">Interacts with ERF2.</text>
</comment>
<comment type="similarity">
    <text evidence="2">Belongs to the ERF4 family.</text>
</comment>
<evidence type="ECO:0000256" key="3">
    <source>
        <dbReference type="ARBA" id="ARBA00011396"/>
    </source>
</evidence>
<gene>
    <name evidence="8" type="ORF">PUMCH_002517</name>
</gene>
<reference evidence="8 9" key="1">
    <citation type="submission" date="2023-10" db="EMBL/GenBank/DDBJ databases">
        <title>Draft Genome Sequence of Candida saopaulonensis from a very Premature Infant with Sepsis.</title>
        <authorList>
            <person name="Ning Y."/>
            <person name="Dai R."/>
            <person name="Xiao M."/>
            <person name="Xu Y."/>
            <person name="Yan Q."/>
            <person name="Zhang L."/>
        </authorList>
    </citation>
    <scope>NUCLEOTIDE SEQUENCE [LARGE SCALE GENOMIC DNA]</scope>
    <source>
        <strain evidence="8 9">19XY460</strain>
    </source>
</reference>
<keyword evidence="5" id="KW-0256">Endoplasmic reticulum</keyword>
<dbReference type="PANTHER" id="PTHR13254">
    <property type="entry name" value="GOLGI AUTOANTIGEN, GOLGIN SUBFAMILY A, 7"/>
    <property type="match status" value="1"/>
</dbReference>
<keyword evidence="6" id="KW-0472">Membrane</keyword>
<dbReference type="Pfam" id="PF10256">
    <property type="entry name" value="Erf4"/>
    <property type="match status" value="1"/>
</dbReference>
<dbReference type="PANTHER" id="PTHR13254:SF0">
    <property type="entry name" value="GOLGIN SUBFAMILY A MEMBER 7_ERF4 DOMAIN-CONTAINING PROTEIN"/>
    <property type="match status" value="1"/>
</dbReference>
<evidence type="ECO:0000256" key="4">
    <source>
        <dbReference type="ARBA" id="ARBA00018463"/>
    </source>
</evidence>
<dbReference type="GO" id="GO:0006612">
    <property type="term" value="P:protein targeting to membrane"/>
    <property type="evidence" value="ECO:0007669"/>
    <property type="project" value="TreeGrafter"/>
</dbReference>
<dbReference type="GO" id="GO:0031211">
    <property type="term" value="C:endoplasmic reticulum palmitoyltransferase complex"/>
    <property type="evidence" value="ECO:0007669"/>
    <property type="project" value="TreeGrafter"/>
</dbReference>
<feature type="domain" description="Golgin subfamily A member 7/ERF4" evidence="7">
    <location>
        <begin position="62"/>
        <end position="213"/>
    </location>
</feature>
<sequence length="236" mass="26572">MTSSQDLVYFNYHEYVVPGQSFRKNNFTGPDKDDDLPLNLVVNHFPNPYVSQDDPVYHRTRIVRIPRAYDVMDGSEAIPQFSTYTPGNEPAALSGPETSGYGIHEGYVYGTTSKTQLVPQWVSDAEFREIVTHVNALIAEENRSLTWTSALVSFADVLTVTLLSTIGSQLLKKGSRMGQRLDAYTNNVNLGFEARHPDLKMILLSRTGFLLLDFQIPLTREIKKQPLDKTPLMSSR</sequence>
<organism evidence="8 9">
    <name type="scientific">Australozyma saopauloensis</name>
    <dbReference type="NCBI Taxonomy" id="291208"/>
    <lineage>
        <taxon>Eukaryota</taxon>
        <taxon>Fungi</taxon>
        <taxon>Dikarya</taxon>
        <taxon>Ascomycota</taxon>
        <taxon>Saccharomycotina</taxon>
        <taxon>Pichiomycetes</taxon>
        <taxon>Metschnikowiaceae</taxon>
        <taxon>Australozyma</taxon>
    </lineage>
</organism>
<name>A0AAX4H9I0_9ASCO</name>
<evidence type="ECO:0000313" key="9">
    <source>
        <dbReference type="Proteomes" id="UP001338582"/>
    </source>
</evidence>
<evidence type="ECO:0000313" key="8">
    <source>
        <dbReference type="EMBL" id="WPK25211.1"/>
    </source>
</evidence>
<evidence type="ECO:0000256" key="6">
    <source>
        <dbReference type="ARBA" id="ARBA00023136"/>
    </source>
</evidence>
<proteinExistence type="inferred from homology"/>
<keyword evidence="9" id="KW-1185">Reference proteome</keyword>
<dbReference type="GO" id="GO:0005789">
    <property type="term" value="C:endoplasmic reticulum membrane"/>
    <property type="evidence" value="ECO:0007669"/>
    <property type="project" value="UniProtKB-SubCell"/>
</dbReference>
<evidence type="ECO:0000256" key="2">
    <source>
        <dbReference type="ARBA" id="ARBA00007732"/>
    </source>
</evidence>
<evidence type="ECO:0000256" key="5">
    <source>
        <dbReference type="ARBA" id="ARBA00022824"/>
    </source>
</evidence>
<evidence type="ECO:0000256" key="1">
    <source>
        <dbReference type="ARBA" id="ARBA00004406"/>
    </source>
</evidence>
<dbReference type="AlphaFoldDB" id="A0AAX4H9I0"/>
<dbReference type="RefSeq" id="XP_062877594.1">
    <property type="nucleotide sequence ID" value="XM_063021524.1"/>
</dbReference>
<protein>
    <recommendedName>
        <fullName evidence="4">Ras modification protein ERF4</fullName>
    </recommendedName>
</protein>
<dbReference type="GeneID" id="88173582"/>
<comment type="subcellular location">
    <subcellularLocation>
        <location evidence="1">Endoplasmic reticulum membrane</location>
        <topology evidence="1">Peripheral membrane protein</topology>
    </subcellularLocation>
</comment>
<evidence type="ECO:0000259" key="7">
    <source>
        <dbReference type="Pfam" id="PF10256"/>
    </source>
</evidence>
<dbReference type="KEGG" id="asau:88173582"/>
<dbReference type="Proteomes" id="UP001338582">
    <property type="component" value="Chromosome 3"/>
</dbReference>
<dbReference type="InterPro" id="IPR019383">
    <property type="entry name" value="Golgin_A_7/ERF4"/>
</dbReference>
<dbReference type="InterPro" id="IPR051371">
    <property type="entry name" value="Ras_palmitoyltransferase"/>
</dbReference>
<dbReference type="EMBL" id="CP138896">
    <property type="protein sequence ID" value="WPK25211.1"/>
    <property type="molecule type" value="Genomic_DNA"/>
</dbReference>
<accession>A0AAX4H9I0</accession>